<evidence type="ECO:0000313" key="4">
    <source>
        <dbReference type="Proteomes" id="UP000192257"/>
    </source>
</evidence>
<gene>
    <name evidence="3" type="ORF">TM35_000241860</name>
</gene>
<reference evidence="3 4" key="1">
    <citation type="submission" date="2017-03" db="EMBL/GenBank/DDBJ databases">
        <title>An alternative strategy for trypanosome survival in the mammalian bloodstream revealed through genome and transcriptome analysis of the ubiquitous bovine parasite Trypanosoma (Megatrypanum) theileri.</title>
        <authorList>
            <person name="Kelly S."/>
            <person name="Ivens A."/>
            <person name="Mott A."/>
            <person name="O'Neill E."/>
            <person name="Emms D."/>
            <person name="Macleod O."/>
            <person name="Voorheis P."/>
            <person name="Matthews J."/>
            <person name="Matthews K."/>
            <person name="Carrington M."/>
        </authorList>
    </citation>
    <scope>NUCLEOTIDE SEQUENCE [LARGE SCALE GENOMIC DNA]</scope>
    <source>
        <strain evidence="3">Edinburgh</strain>
    </source>
</reference>
<dbReference type="GeneID" id="39987378"/>
<accession>A0A1X0NQP4</accession>
<keyword evidence="1" id="KW-0175">Coiled coil</keyword>
<name>A0A1X0NQP4_9TRYP</name>
<protein>
    <submittedName>
        <fullName evidence="3">Uncharacterized protein</fullName>
    </submittedName>
</protein>
<feature type="coiled-coil region" evidence="1">
    <location>
        <begin position="339"/>
        <end position="401"/>
    </location>
</feature>
<dbReference type="VEuPathDB" id="TriTrypDB:TM35_000241860"/>
<evidence type="ECO:0000256" key="2">
    <source>
        <dbReference type="SAM" id="MobiDB-lite"/>
    </source>
</evidence>
<organism evidence="3 4">
    <name type="scientific">Trypanosoma theileri</name>
    <dbReference type="NCBI Taxonomy" id="67003"/>
    <lineage>
        <taxon>Eukaryota</taxon>
        <taxon>Discoba</taxon>
        <taxon>Euglenozoa</taxon>
        <taxon>Kinetoplastea</taxon>
        <taxon>Metakinetoplastina</taxon>
        <taxon>Trypanosomatida</taxon>
        <taxon>Trypanosomatidae</taxon>
        <taxon>Trypanosoma</taxon>
    </lineage>
</organism>
<feature type="compositionally biased region" description="Basic and acidic residues" evidence="2">
    <location>
        <begin position="169"/>
        <end position="184"/>
    </location>
</feature>
<evidence type="ECO:0000256" key="1">
    <source>
        <dbReference type="SAM" id="Coils"/>
    </source>
</evidence>
<feature type="region of interest" description="Disordered" evidence="2">
    <location>
        <begin position="169"/>
        <end position="191"/>
    </location>
</feature>
<keyword evidence="4" id="KW-1185">Reference proteome</keyword>
<sequence length="431" mass="49926">MDFDVSTPSVTEALGDLQLRMQSLQEDRELYRALEEKACTNFERHRAELTLLLQKERAIHAAAEDRLRRELQQLLAENETTRIQLARQRKEQQTQMREELLLRQEQLEKNEAEMMGKLSELREQYNAERTETDLAQQEKMWHELQLREVLDRQRTLNTKHQQLVREMEEIQKEQEQQQQRDKRGGGGSCGRRHSPSFFIEKVFLPSGPPDQCHTTTPSSHHIAAIVSTVERQNCYKPRTYYRRHGVISPMDVRLGSPTLVKNAFEMRRPPPLLTNLSSSSLLPGEMVTTTTKRGGCGHESFSRKEGIIPLQRLTVNSSTATGGSGRVVTNSARHLSALCRSLLREILQLRKEYREYTTALNDPSVDSVEVSRRMRSIMTDLDRKVHQLRSLRQQQAQVEDKLRLHDVLMEIAAENNYCEAIYSDLLELIRS</sequence>
<evidence type="ECO:0000313" key="3">
    <source>
        <dbReference type="EMBL" id="ORC87036.1"/>
    </source>
</evidence>
<comment type="caution">
    <text evidence="3">The sequence shown here is derived from an EMBL/GenBank/DDBJ whole genome shotgun (WGS) entry which is preliminary data.</text>
</comment>
<dbReference type="Proteomes" id="UP000192257">
    <property type="component" value="Unassembled WGS sequence"/>
</dbReference>
<proteinExistence type="predicted"/>
<dbReference type="OrthoDB" id="273416at2759"/>
<dbReference type="EMBL" id="NBCO01000024">
    <property type="protein sequence ID" value="ORC87036.1"/>
    <property type="molecule type" value="Genomic_DNA"/>
</dbReference>
<dbReference type="RefSeq" id="XP_028881102.1">
    <property type="nucleotide sequence ID" value="XM_029027598.1"/>
</dbReference>
<dbReference type="AlphaFoldDB" id="A0A1X0NQP4"/>